<name>A0A378J0A1_9GAMM</name>
<keyword evidence="1" id="KW-0472">Membrane</keyword>
<proteinExistence type="predicted"/>
<sequence length="47" mass="5337">MTIQQTTRYYKINDFMPACKAGLPTSILFSAVFLLSLLLCLDLGRLR</sequence>
<evidence type="ECO:0000313" key="3">
    <source>
        <dbReference type="Proteomes" id="UP000254677"/>
    </source>
</evidence>
<protein>
    <submittedName>
        <fullName evidence="2">Uncharacterized protein</fullName>
    </submittedName>
</protein>
<feature type="transmembrane region" description="Helical" evidence="1">
    <location>
        <begin position="21"/>
        <end position="41"/>
    </location>
</feature>
<evidence type="ECO:0000256" key="1">
    <source>
        <dbReference type="SAM" id="Phobius"/>
    </source>
</evidence>
<dbReference type="AlphaFoldDB" id="A0A378J0A1"/>
<organism evidence="2 3">
    <name type="scientific">Legionella donaldsonii</name>
    <dbReference type="NCBI Taxonomy" id="45060"/>
    <lineage>
        <taxon>Bacteria</taxon>
        <taxon>Pseudomonadati</taxon>
        <taxon>Pseudomonadota</taxon>
        <taxon>Gammaproteobacteria</taxon>
        <taxon>Legionellales</taxon>
        <taxon>Legionellaceae</taxon>
        <taxon>Legionella</taxon>
    </lineage>
</organism>
<keyword evidence="1" id="KW-0812">Transmembrane</keyword>
<gene>
    <name evidence="2" type="ORF">NCTC13292_00772</name>
</gene>
<dbReference type="EMBL" id="UGOA01000001">
    <property type="protein sequence ID" value="STX41174.1"/>
    <property type="molecule type" value="Genomic_DNA"/>
</dbReference>
<dbReference type="Proteomes" id="UP000254677">
    <property type="component" value="Unassembled WGS sequence"/>
</dbReference>
<keyword evidence="1" id="KW-1133">Transmembrane helix</keyword>
<evidence type="ECO:0000313" key="2">
    <source>
        <dbReference type="EMBL" id="STX41174.1"/>
    </source>
</evidence>
<keyword evidence="3" id="KW-1185">Reference proteome</keyword>
<reference evidence="2 3" key="1">
    <citation type="submission" date="2018-06" db="EMBL/GenBank/DDBJ databases">
        <authorList>
            <consortium name="Pathogen Informatics"/>
            <person name="Doyle S."/>
        </authorList>
    </citation>
    <scope>NUCLEOTIDE SEQUENCE [LARGE SCALE GENOMIC DNA]</scope>
    <source>
        <strain evidence="2 3">NCTC13292</strain>
    </source>
</reference>
<accession>A0A378J0A1</accession>